<evidence type="ECO:0000256" key="1">
    <source>
        <dbReference type="ARBA" id="ARBA00012928"/>
    </source>
</evidence>
<evidence type="ECO:0000313" key="7">
    <source>
        <dbReference type="Proteomes" id="UP001199710"/>
    </source>
</evidence>
<dbReference type="RefSeq" id="WP_231823135.1">
    <property type="nucleotide sequence ID" value="NZ_JAJPDE010000041.1"/>
</dbReference>
<dbReference type="PROSITE" id="PS50305">
    <property type="entry name" value="SIRTUIN"/>
    <property type="match status" value="1"/>
</dbReference>
<dbReference type="EC" id="2.3.1.286" evidence="1"/>
<feature type="binding site" evidence="4">
    <location>
        <position position="134"/>
    </location>
    <ligand>
        <name>Zn(2+)</name>
        <dbReference type="ChEBI" id="CHEBI:29105"/>
    </ligand>
</feature>
<feature type="binding site" evidence="4">
    <location>
        <position position="153"/>
    </location>
    <ligand>
        <name>Zn(2+)</name>
        <dbReference type="ChEBI" id="CHEBI:29105"/>
    </ligand>
</feature>
<dbReference type="InterPro" id="IPR026590">
    <property type="entry name" value="Ssirtuin_cat_dom"/>
</dbReference>
<feature type="domain" description="Deacetylase sirtuin-type" evidence="5">
    <location>
        <begin position="5"/>
        <end position="238"/>
    </location>
</feature>
<gene>
    <name evidence="6" type="ORF">LTY36_03370</name>
</gene>
<sequence length="238" mass="26085">MFFNHSDTLDNIQKLVDLVANAKHTYAITGAGISTNAGIPDLRHLASSDSGSLSSESYLEANPTEFYNDFHRLFIDPIFHNGPTKSHYALAELEKQGKLAGVITTNVDYLHELAGSQQVADIWRSLNVNHCLTCGRIYDIKILNQSVPRCPECGGLISPDPVYHHIGIDENAYAKANSWMAVADLVIVIGSNGYYGNVLPGVTVVNINNRRNDFDARADLIIRSDSDAAITTLIENLN</sequence>
<dbReference type="InterPro" id="IPR029035">
    <property type="entry name" value="DHS-like_NAD/FAD-binding_dom"/>
</dbReference>
<keyword evidence="7" id="KW-1185">Reference proteome</keyword>
<proteinExistence type="predicted"/>
<keyword evidence="2" id="KW-0808">Transferase</keyword>
<dbReference type="InterPro" id="IPR026591">
    <property type="entry name" value="Sirtuin_cat_small_dom_sf"/>
</dbReference>
<keyword evidence="3" id="KW-0520">NAD</keyword>
<reference evidence="6 7" key="1">
    <citation type="submission" date="2021-12" db="EMBL/GenBank/DDBJ databases">
        <title>A phylogenomic analysis of Limosilactobacillus reuteri reveals ancient and stable evolutionary relationships with rodents and birds and zoonotic transmission to humans.</title>
        <authorList>
            <person name="Li F."/>
            <person name="Li X."/>
            <person name="Cheng C."/>
            <person name="Tollenaar S."/>
            <person name="Zhang J.S."/>
            <person name="Simpson D."/>
            <person name="Tasseva G."/>
            <person name="Perez-Munoz M.E."/>
            <person name="Frese S."/>
            <person name="Gaenzle M.G."/>
            <person name="Walter J."/>
            <person name="Zheng J."/>
        </authorList>
    </citation>
    <scope>NUCLEOTIDE SEQUENCE [LARGE SCALE GENOMIC DNA]</scope>
    <source>
        <strain evidence="6 7">BG-MG3-B</strain>
    </source>
</reference>
<dbReference type="InterPro" id="IPR050134">
    <property type="entry name" value="NAD-dep_sirtuin_deacylases"/>
</dbReference>
<dbReference type="SUPFAM" id="SSF52467">
    <property type="entry name" value="DHS-like NAD/FAD-binding domain"/>
    <property type="match status" value="1"/>
</dbReference>
<dbReference type="Proteomes" id="UP001199710">
    <property type="component" value="Unassembled WGS sequence"/>
</dbReference>
<feature type="binding site" evidence="4">
    <location>
        <position position="150"/>
    </location>
    <ligand>
        <name>Zn(2+)</name>
        <dbReference type="ChEBI" id="CHEBI:29105"/>
    </ligand>
</feature>
<keyword evidence="4" id="KW-0479">Metal-binding</keyword>
<comment type="caution">
    <text evidence="6">The sequence shown here is derived from an EMBL/GenBank/DDBJ whole genome shotgun (WGS) entry which is preliminary data.</text>
</comment>
<evidence type="ECO:0000256" key="3">
    <source>
        <dbReference type="ARBA" id="ARBA00023027"/>
    </source>
</evidence>
<dbReference type="PANTHER" id="PTHR11085:SF10">
    <property type="entry name" value="NAD-DEPENDENT PROTEIN DEACYLASE SIRTUIN-5, MITOCHONDRIAL-RELATED"/>
    <property type="match status" value="1"/>
</dbReference>
<name>A0ABS8RC58_9LACO</name>
<comment type="caution">
    <text evidence="4">Lacks conserved residue(s) required for the propagation of feature annotation.</text>
</comment>
<evidence type="ECO:0000259" key="5">
    <source>
        <dbReference type="PROSITE" id="PS50305"/>
    </source>
</evidence>
<evidence type="ECO:0000256" key="4">
    <source>
        <dbReference type="PROSITE-ProRule" id="PRU00236"/>
    </source>
</evidence>
<protein>
    <recommendedName>
        <fullName evidence="1">protein acetyllysine N-acetyltransferase</fullName>
        <ecNumber evidence="1">2.3.1.286</ecNumber>
    </recommendedName>
</protein>
<evidence type="ECO:0000313" key="6">
    <source>
        <dbReference type="EMBL" id="MCD7130244.1"/>
    </source>
</evidence>
<dbReference type="PANTHER" id="PTHR11085">
    <property type="entry name" value="NAD-DEPENDENT PROTEIN DEACYLASE SIRTUIN-5, MITOCHONDRIAL-RELATED"/>
    <property type="match status" value="1"/>
</dbReference>
<evidence type="ECO:0000256" key="2">
    <source>
        <dbReference type="ARBA" id="ARBA00022679"/>
    </source>
</evidence>
<feature type="binding site" evidence="4">
    <location>
        <position position="131"/>
    </location>
    <ligand>
        <name>Zn(2+)</name>
        <dbReference type="ChEBI" id="CHEBI:29105"/>
    </ligand>
</feature>
<dbReference type="Pfam" id="PF02146">
    <property type="entry name" value="SIR2"/>
    <property type="match status" value="1"/>
</dbReference>
<dbReference type="InterPro" id="IPR003000">
    <property type="entry name" value="Sirtuin"/>
</dbReference>
<keyword evidence="4" id="KW-0862">Zinc</keyword>
<organism evidence="6 7">
    <name type="scientific">Limosilactobacillus agrestis</name>
    <dbReference type="NCBI Taxonomy" id="2759748"/>
    <lineage>
        <taxon>Bacteria</taxon>
        <taxon>Bacillati</taxon>
        <taxon>Bacillota</taxon>
        <taxon>Bacilli</taxon>
        <taxon>Lactobacillales</taxon>
        <taxon>Lactobacillaceae</taxon>
        <taxon>Limosilactobacillus</taxon>
    </lineage>
</organism>
<accession>A0ABS8RC58</accession>
<dbReference type="Gene3D" id="3.30.1600.10">
    <property type="entry name" value="SIR2/SIRT2 'Small Domain"/>
    <property type="match status" value="1"/>
</dbReference>
<dbReference type="Gene3D" id="3.40.50.1220">
    <property type="entry name" value="TPP-binding domain"/>
    <property type="match status" value="1"/>
</dbReference>
<dbReference type="EMBL" id="JAJPDE010000041">
    <property type="protein sequence ID" value="MCD7130244.1"/>
    <property type="molecule type" value="Genomic_DNA"/>
</dbReference>